<reference evidence="9" key="1">
    <citation type="journal article" date="2005" name="Environ. Microbiol.">
        <title>Genetic and functional properties of uncultivated thermophilic crenarchaeotes from a subsurface gold mine as revealed by analysis of genome fragments.</title>
        <authorList>
            <person name="Nunoura T."/>
            <person name="Hirayama H."/>
            <person name="Takami H."/>
            <person name="Oida H."/>
            <person name="Nishi S."/>
            <person name="Shimamura S."/>
            <person name="Suzuki Y."/>
            <person name="Inagaki F."/>
            <person name="Takai K."/>
            <person name="Nealson K.H."/>
            <person name="Horikoshi K."/>
        </authorList>
    </citation>
    <scope>NUCLEOTIDE SEQUENCE</scope>
</reference>
<gene>
    <name evidence="5" type="primary">rny</name>
    <name evidence="9" type="ORF">HGMM_F13G06C33</name>
</gene>
<dbReference type="HAMAP" id="MF_00335">
    <property type="entry name" value="RNase_Y"/>
    <property type="match status" value="1"/>
</dbReference>
<keyword evidence="3 5" id="KW-0378">Hydrolase</keyword>
<dbReference type="CDD" id="cd22431">
    <property type="entry name" value="KH-I_RNaseY"/>
    <property type="match status" value="1"/>
</dbReference>
<dbReference type="InterPro" id="IPR006674">
    <property type="entry name" value="HD_domain"/>
</dbReference>
<sequence>MAFVIGLVLGLGIVALGGGWLLGRWQVRRELVRTHQRAEEIIEAARHEAEALKAAKLAEVEKAFKAREEELERRIKRQEEKLERLEVRLLKKEERLEQKGIELVRAEKSLKDDLQRLNELIAQGEALLAGERKRLEELSGLSAEQVKELLIQQVEEEAERFFAKKIRQVKERVEAEAEREARKIIATVIQRYAADEVESTTMSHVPLPNEEYKGRVIGKEGRNIRAFEALTGVEVLVDDTPDAISLSCFHPVRREIARLAMEKLLEDGRIHPAQIKKQVDKAKERIAQRIKEEGQKALFELGIDTMHPALVELVGRLSFRTSYGQNQLRHSLEVAYLAGALAAELGLDAHMQKLAKRAGLLHDIGKVVDHKVEGSHSLISAEMARRYGEPEEVVHAIAAHNEEVEARTLLAVILQTADALSAARPGARQETFEAYVQRLQALEEICHSFPGVEEAYAIQAGREVRVMVRPEEVDDDMAAKLSYDIARCIEEKMQYPGEIKVHVIRETKFVETAK</sequence>
<comment type="similarity">
    <text evidence="5">Belongs to the RNase Y family.</text>
</comment>
<dbReference type="InterPro" id="IPR036612">
    <property type="entry name" value="KH_dom_type_1_sf"/>
</dbReference>
<keyword evidence="7" id="KW-0175">Coiled coil</keyword>
<feature type="coiled-coil region" evidence="7">
    <location>
        <begin position="28"/>
        <end position="127"/>
    </location>
</feature>
<dbReference type="SMART" id="SM00322">
    <property type="entry name" value="KH"/>
    <property type="match status" value="1"/>
</dbReference>
<dbReference type="Pfam" id="PF12072">
    <property type="entry name" value="RNase_Y_N"/>
    <property type="match status" value="1"/>
</dbReference>
<dbReference type="GO" id="GO:0004521">
    <property type="term" value="F:RNA endonuclease activity"/>
    <property type="evidence" value="ECO:0007669"/>
    <property type="project" value="UniProtKB-UniRule"/>
</dbReference>
<dbReference type="PROSITE" id="PS50084">
    <property type="entry name" value="KH_TYPE_1"/>
    <property type="match status" value="1"/>
</dbReference>
<dbReference type="PROSITE" id="PS51831">
    <property type="entry name" value="HD"/>
    <property type="match status" value="1"/>
</dbReference>
<evidence type="ECO:0000313" key="9">
    <source>
        <dbReference type="EMBL" id="BAL54250.1"/>
    </source>
</evidence>
<feature type="domain" description="HD" evidence="8">
    <location>
        <begin position="327"/>
        <end position="423"/>
    </location>
</feature>
<evidence type="ECO:0000256" key="5">
    <source>
        <dbReference type="HAMAP-Rule" id="MF_00335"/>
    </source>
</evidence>
<evidence type="ECO:0000256" key="1">
    <source>
        <dbReference type="ARBA" id="ARBA00022722"/>
    </source>
</evidence>
<dbReference type="SUPFAM" id="SSF109604">
    <property type="entry name" value="HD-domain/PDEase-like"/>
    <property type="match status" value="1"/>
</dbReference>
<dbReference type="InterPro" id="IPR003607">
    <property type="entry name" value="HD/PDEase_dom"/>
</dbReference>
<dbReference type="NCBIfam" id="TIGR00277">
    <property type="entry name" value="HDIG"/>
    <property type="match status" value="1"/>
</dbReference>
<protein>
    <recommendedName>
        <fullName evidence="5 6">Ribonuclease Y</fullName>
        <shortName evidence="5">RNase Y</shortName>
        <ecNumber evidence="5 6">3.1.-.-</ecNumber>
    </recommendedName>
</protein>
<dbReference type="Pfam" id="PF00013">
    <property type="entry name" value="KH_1"/>
    <property type="match status" value="1"/>
</dbReference>
<proteinExistence type="inferred from homology"/>
<dbReference type="Gene3D" id="1.10.3210.10">
    <property type="entry name" value="Hypothetical protein af1432"/>
    <property type="match status" value="1"/>
</dbReference>
<dbReference type="AlphaFoldDB" id="H5SDL4"/>
<evidence type="ECO:0000256" key="2">
    <source>
        <dbReference type="ARBA" id="ARBA00022759"/>
    </source>
</evidence>
<evidence type="ECO:0000256" key="4">
    <source>
        <dbReference type="ARBA" id="ARBA00022884"/>
    </source>
</evidence>
<dbReference type="GO" id="GO:0003723">
    <property type="term" value="F:RNA binding"/>
    <property type="evidence" value="ECO:0007669"/>
    <property type="project" value="UniProtKB-UniRule"/>
</dbReference>
<dbReference type="PANTHER" id="PTHR12826">
    <property type="entry name" value="RIBONUCLEASE Y"/>
    <property type="match status" value="1"/>
</dbReference>
<dbReference type="EC" id="3.1.-.-" evidence="5 6"/>
<dbReference type="EMBL" id="AP011682">
    <property type="protein sequence ID" value="BAL54250.1"/>
    <property type="molecule type" value="Genomic_DNA"/>
</dbReference>
<dbReference type="Pfam" id="PF01966">
    <property type="entry name" value="HD"/>
    <property type="match status" value="1"/>
</dbReference>
<dbReference type="NCBIfam" id="TIGR03319">
    <property type="entry name" value="RNase_Y"/>
    <property type="match status" value="1"/>
</dbReference>
<dbReference type="GO" id="GO:0006402">
    <property type="term" value="P:mRNA catabolic process"/>
    <property type="evidence" value="ECO:0007669"/>
    <property type="project" value="UniProtKB-UniRule"/>
</dbReference>
<dbReference type="InterPro" id="IPR022711">
    <property type="entry name" value="RNase_Y_N"/>
</dbReference>
<keyword evidence="2 5" id="KW-0255">Endonuclease</keyword>
<evidence type="ECO:0000256" key="6">
    <source>
        <dbReference type="NCBIfam" id="TIGR03319"/>
    </source>
</evidence>
<keyword evidence="1 5" id="KW-0540">Nuclease</keyword>
<dbReference type="GO" id="GO:0016787">
    <property type="term" value="F:hydrolase activity"/>
    <property type="evidence" value="ECO:0007669"/>
    <property type="project" value="UniProtKB-KW"/>
</dbReference>
<accession>H5SDL4</accession>
<dbReference type="Gene3D" id="3.30.1370.10">
    <property type="entry name" value="K Homology domain, type 1"/>
    <property type="match status" value="1"/>
</dbReference>
<dbReference type="SUPFAM" id="SSF54791">
    <property type="entry name" value="Eukaryotic type KH-domain (KH-domain type I)"/>
    <property type="match status" value="1"/>
</dbReference>
<organism evidence="9">
    <name type="scientific">uncultured Acetothermia bacterium</name>
    <dbReference type="NCBI Taxonomy" id="236499"/>
    <lineage>
        <taxon>Bacteria</taxon>
        <taxon>Candidatus Bipolaricaulota</taxon>
        <taxon>environmental samples</taxon>
    </lineage>
</organism>
<dbReference type="InterPro" id="IPR017705">
    <property type="entry name" value="Ribonuclease_Y"/>
</dbReference>
<evidence type="ECO:0000256" key="3">
    <source>
        <dbReference type="ARBA" id="ARBA00022801"/>
    </source>
</evidence>
<keyword evidence="4 5" id="KW-0694">RNA-binding</keyword>
<comment type="function">
    <text evidence="5">Endoribonuclease that initiates mRNA decay.</text>
</comment>
<dbReference type="InterPro" id="IPR004088">
    <property type="entry name" value="KH_dom_type_1"/>
</dbReference>
<dbReference type="CDD" id="cd00077">
    <property type="entry name" value="HDc"/>
    <property type="match status" value="1"/>
</dbReference>
<evidence type="ECO:0000259" key="8">
    <source>
        <dbReference type="PROSITE" id="PS51831"/>
    </source>
</evidence>
<dbReference type="InterPro" id="IPR006675">
    <property type="entry name" value="HDIG_dom"/>
</dbReference>
<name>H5SDL4_9BACT</name>
<dbReference type="PANTHER" id="PTHR12826:SF15">
    <property type="entry name" value="RIBONUCLEASE Y"/>
    <property type="match status" value="1"/>
</dbReference>
<dbReference type="GO" id="GO:0005886">
    <property type="term" value="C:plasma membrane"/>
    <property type="evidence" value="ECO:0007669"/>
    <property type="project" value="UniProtKB-UniRule"/>
</dbReference>
<evidence type="ECO:0000256" key="7">
    <source>
        <dbReference type="SAM" id="Coils"/>
    </source>
</evidence>
<dbReference type="InterPro" id="IPR004087">
    <property type="entry name" value="KH_dom"/>
</dbReference>
<reference evidence="9" key="2">
    <citation type="journal article" date="2012" name="PLoS ONE">
        <title>A Deeply Branching Thermophilic Bacterium with an Ancient Acetyl-CoA Pathway Dominates a Subsurface Ecosystem.</title>
        <authorList>
            <person name="Takami H."/>
            <person name="Noguchi H."/>
            <person name="Takaki Y."/>
            <person name="Uchiyama I."/>
            <person name="Toyoda A."/>
            <person name="Nishi S."/>
            <person name="Chee G.-J."/>
            <person name="Arai W."/>
            <person name="Nunoura T."/>
            <person name="Itoh T."/>
            <person name="Hattori M."/>
            <person name="Takai K."/>
        </authorList>
    </citation>
    <scope>NUCLEOTIDE SEQUENCE</scope>
</reference>
<dbReference type="SMART" id="SM00471">
    <property type="entry name" value="HDc"/>
    <property type="match status" value="1"/>
</dbReference>